<name>A0A4Y2TK67_ARAVE</name>
<proteinExistence type="predicted"/>
<gene>
    <name evidence="2" type="ORF">AVEN_87208_1</name>
</gene>
<keyword evidence="3" id="KW-1185">Reference proteome</keyword>
<dbReference type="EMBL" id="BGPR01029318">
    <property type="protein sequence ID" value="GBO01043.1"/>
    <property type="molecule type" value="Genomic_DNA"/>
</dbReference>
<evidence type="ECO:0000313" key="2">
    <source>
        <dbReference type="EMBL" id="GBO01043.1"/>
    </source>
</evidence>
<dbReference type="Pfam" id="PF20700">
    <property type="entry name" value="Mutator"/>
    <property type="match status" value="1"/>
</dbReference>
<dbReference type="Proteomes" id="UP000499080">
    <property type="component" value="Unassembled WGS sequence"/>
</dbReference>
<evidence type="ECO:0000313" key="3">
    <source>
        <dbReference type="Proteomes" id="UP000499080"/>
    </source>
</evidence>
<dbReference type="OrthoDB" id="6427993at2759"/>
<evidence type="ECO:0000259" key="1">
    <source>
        <dbReference type="Pfam" id="PF20700"/>
    </source>
</evidence>
<sequence>MKGFYSTVKVNNRNQLNTLVVYALRLFCLFDLPFLRKNTFRRQEIKLKQAASEAATESMKTLANNILSLKFAQKDTTSCGVSVDGTWQKHGYSSLNGCFKLHIS</sequence>
<feature type="domain" description="Mutator-like transposase" evidence="1">
    <location>
        <begin position="26"/>
        <end position="98"/>
    </location>
</feature>
<organism evidence="2 3">
    <name type="scientific">Araneus ventricosus</name>
    <name type="common">Orbweaver spider</name>
    <name type="synonym">Epeira ventricosa</name>
    <dbReference type="NCBI Taxonomy" id="182803"/>
    <lineage>
        <taxon>Eukaryota</taxon>
        <taxon>Metazoa</taxon>
        <taxon>Ecdysozoa</taxon>
        <taxon>Arthropoda</taxon>
        <taxon>Chelicerata</taxon>
        <taxon>Arachnida</taxon>
        <taxon>Araneae</taxon>
        <taxon>Araneomorphae</taxon>
        <taxon>Entelegynae</taxon>
        <taxon>Araneoidea</taxon>
        <taxon>Araneidae</taxon>
        <taxon>Araneus</taxon>
    </lineage>
</organism>
<accession>A0A4Y2TK67</accession>
<reference evidence="2 3" key="1">
    <citation type="journal article" date="2019" name="Sci. Rep.">
        <title>Orb-weaving spider Araneus ventricosus genome elucidates the spidroin gene catalogue.</title>
        <authorList>
            <person name="Kono N."/>
            <person name="Nakamura H."/>
            <person name="Ohtoshi R."/>
            <person name="Moran D.A.P."/>
            <person name="Shinohara A."/>
            <person name="Yoshida Y."/>
            <person name="Fujiwara M."/>
            <person name="Mori M."/>
            <person name="Tomita M."/>
            <person name="Arakawa K."/>
        </authorList>
    </citation>
    <scope>NUCLEOTIDE SEQUENCE [LARGE SCALE GENOMIC DNA]</scope>
</reference>
<dbReference type="AlphaFoldDB" id="A0A4Y2TK67"/>
<dbReference type="InterPro" id="IPR049012">
    <property type="entry name" value="Mutator_transp_dom"/>
</dbReference>
<protein>
    <recommendedName>
        <fullName evidence="1">Mutator-like transposase domain-containing protein</fullName>
    </recommendedName>
</protein>
<comment type="caution">
    <text evidence="2">The sequence shown here is derived from an EMBL/GenBank/DDBJ whole genome shotgun (WGS) entry which is preliminary data.</text>
</comment>